<feature type="transmembrane region" description="Helical" evidence="8">
    <location>
        <begin position="20"/>
        <end position="40"/>
    </location>
</feature>
<proteinExistence type="predicted"/>
<dbReference type="EMBL" id="VMKJ01000006">
    <property type="protein sequence ID" value="TVO38199.1"/>
    <property type="molecule type" value="Genomic_DNA"/>
</dbReference>
<accession>A0A557PC13</accession>
<evidence type="ECO:0000256" key="6">
    <source>
        <dbReference type="ARBA" id="ARBA00022989"/>
    </source>
</evidence>
<sequence>MKLAFDPFWVVDHFFTGGNFWWLALATIGFNATFGPGIPLSDSVANYYNKLNLLDYGRSRLWGSVAFIVGSSLVGYLVNGFGSDMIVYTAMAGLLVTLLLSLRQPTPLPETRVGSEQQAKPSIFILLKQWPIVKFLILVSLLQGSHAAYYSFSTLHWTEVGISESVIGYLWSFSVVSEVLLFAFSARLFGAWSLRAMFIVASLAVVVRWCGVAMTNEVWLLALLQTLHGLTFALTHYATIRYIQLADDQYLVPLQGLYNAIPLGAFIALMTALSGWGYEFFGGNVFLLMAVMGIVALFVKVEQPISK</sequence>
<keyword evidence="6 8" id="KW-1133">Transmembrane helix</keyword>
<feature type="domain" description="Major facilitator superfamily associated" evidence="9">
    <location>
        <begin position="16"/>
        <end position="284"/>
    </location>
</feature>
<dbReference type="SUPFAM" id="SSF103473">
    <property type="entry name" value="MFS general substrate transporter"/>
    <property type="match status" value="1"/>
</dbReference>
<dbReference type="AlphaFoldDB" id="A0A557PC13"/>
<dbReference type="OrthoDB" id="9150135at2"/>
<evidence type="ECO:0000256" key="3">
    <source>
        <dbReference type="ARBA" id="ARBA00022475"/>
    </source>
</evidence>
<feature type="transmembrane region" description="Helical" evidence="8">
    <location>
        <begin position="123"/>
        <end position="146"/>
    </location>
</feature>
<dbReference type="Gene3D" id="1.20.1250.20">
    <property type="entry name" value="MFS general substrate transporter like domains"/>
    <property type="match status" value="2"/>
</dbReference>
<organism evidence="10 11">
    <name type="scientific">Vibrio algivorus</name>
    <dbReference type="NCBI Taxonomy" id="1667024"/>
    <lineage>
        <taxon>Bacteria</taxon>
        <taxon>Pseudomonadati</taxon>
        <taxon>Pseudomonadota</taxon>
        <taxon>Gammaproteobacteria</taxon>
        <taxon>Vibrionales</taxon>
        <taxon>Vibrionaceae</taxon>
        <taxon>Vibrio</taxon>
    </lineage>
</organism>
<evidence type="ECO:0000313" key="10">
    <source>
        <dbReference type="EMBL" id="TVO38199.1"/>
    </source>
</evidence>
<dbReference type="GO" id="GO:0005886">
    <property type="term" value="C:plasma membrane"/>
    <property type="evidence" value="ECO:0007669"/>
    <property type="project" value="UniProtKB-SubCell"/>
</dbReference>
<comment type="caution">
    <text evidence="10">The sequence shown here is derived from an EMBL/GenBank/DDBJ whole genome shotgun (WGS) entry which is preliminary data.</text>
</comment>
<keyword evidence="3" id="KW-1003">Cell membrane</keyword>
<evidence type="ECO:0000313" key="11">
    <source>
        <dbReference type="Proteomes" id="UP000319828"/>
    </source>
</evidence>
<feature type="transmembrane region" description="Helical" evidence="8">
    <location>
        <begin position="196"/>
        <end position="214"/>
    </location>
</feature>
<evidence type="ECO:0000256" key="8">
    <source>
        <dbReference type="SAM" id="Phobius"/>
    </source>
</evidence>
<dbReference type="NCBIfam" id="NF037955">
    <property type="entry name" value="mfs"/>
    <property type="match status" value="1"/>
</dbReference>
<comment type="subcellular location">
    <subcellularLocation>
        <location evidence="1">Cell inner membrane</location>
        <topology evidence="1">Multi-pass membrane protein</topology>
    </subcellularLocation>
</comment>
<protein>
    <submittedName>
        <fullName evidence="10">3-phenylpropionate MFS transporter</fullName>
    </submittedName>
</protein>
<dbReference type="InterPro" id="IPR036259">
    <property type="entry name" value="MFS_trans_sf"/>
</dbReference>
<feature type="transmembrane region" description="Helical" evidence="8">
    <location>
        <begin position="61"/>
        <end position="79"/>
    </location>
</feature>
<evidence type="ECO:0000256" key="2">
    <source>
        <dbReference type="ARBA" id="ARBA00022448"/>
    </source>
</evidence>
<dbReference type="Proteomes" id="UP000319828">
    <property type="component" value="Unassembled WGS sequence"/>
</dbReference>
<evidence type="ECO:0000256" key="5">
    <source>
        <dbReference type="ARBA" id="ARBA00022692"/>
    </source>
</evidence>
<keyword evidence="4" id="KW-0997">Cell inner membrane</keyword>
<reference evidence="10 11" key="1">
    <citation type="submission" date="2019-07" db="EMBL/GenBank/DDBJ databases">
        <title>The draft genome sequence of Vibrio algivorus M1486.</title>
        <authorList>
            <person name="Meng X."/>
        </authorList>
    </citation>
    <scope>NUCLEOTIDE SEQUENCE [LARGE SCALE GENOMIC DNA]</scope>
    <source>
        <strain evidence="10 11">M1486</strain>
    </source>
</reference>
<evidence type="ECO:0000256" key="7">
    <source>
        <dbReference type="ARBA" id="ARBA00023136"/>
    </source>
</evidence>
<dbReference type="NCBIfam" id="NF008346">
    <property type="entry name" value="PRK11128.1"/>
    <property type="match status" value="1"/>
</dbReference>
<feature type="transmembrane region" description="Helical" evidence="8">
    <location>
        <begin position="220"/>
        <end position="238"/>
    </location>
</feature>
<feature type="transmembrane region" description="Helical" evidence="8">
    <location>
        <begin position="166"/>
        <end position="184"/>
    </location>
</feature>
<dbReference type="GO" id="GO:0015528">
    <property type="term" value="F:lactose:proton symporter activity"/>
    <property type="evidence" value="ECO:0007669"/>
    <property type="project" value="TreeGrafter"/>
</dbReference>
<keyword evidence="5 8" id="KW-0812">Transmembrane</keyword>
<feature type="transmembrane region" description="Helical" evidence="8">
    <location>
        <begin position="85"/>
        <end position="102"/>
    </location>
</feature>
<feature type="transmembrane region" description="Helical" evidence="8">
    <location>
        <begin position="280"/>
        <end position="299"/>
    </location>
</feature>
<evidence type="ECO:0000259" key="9">
    <source>
        <dbReference type="Pfam" id="PF12832"/>
    </source>
</evidence>
<dbReference type="GO" id="GO:0030395">
    <property type="term" value="F:lactose binding"/>
    <property type="evidence" value="ECO:0007669"/>
    <property type="project" value="TreeGrafter"/>
</dbReference>
<dbReference type="InterPro" id="IPR024989">
    <property type="entry name" value="MFS_assoc_dom"/>
</dbReference>
<dbReference type="Pfam" id="PF12832">
    <property type="entry name" value="MFS_1_like"/>
    <property type="match status" value="1"/>
</dbReference>
<gene>
    <name evidence="10" type="ORF">FOF44_05000</name>
</gene>
<feature type="transmembrane region" description="Helical" evidence="8">
    <location>
        <begin position="250"/>
        <end position="274"/>
    </location>
</feature>
<dbReference type="PANTHER" id="PTHR23522:SF10">
    <property type="entry name" value="3-PHENYLPROPIONIC ACID TRANSPORTER-RELATED"/>
    <property type="match status" value="1"/>
</dbReference>
<keyword evidence="2" id="KW-0813">Transport</keyword>
<dbReference type="PANTHER" id="PTHR23522">
    <property type="entry name" value="BLL5896 PROTEIN"/>
    <property type="match status" value="1"/>
</dbReference>
<evidence type="ECO:0000256" key="1">
    <source>
        <dbReference type="ARBA" id="ARBA00004429"/>
    </source>
</evidence>
<dbReference type="InterPro" id="IPR026032">
    <property type="entry name" value="HcaT-like"/>
</dbReference>
<name>A0A557PC13_9VIBR</name>
<evidence type="ECO:0000256" key="4">
    <source>
        <dbReference type="ARBA" id="ARBA00022519"/>
    </source>
</evidence>
<keyword evidence="7 8" id="KW-0472">Membrane</keyword>